<evidence type="ECO:0000256" key="4">
    <source>
        <dbReference type="ARBA" id="ARBA00022723"/>
    </source>
</evidence>
<evidence type="ECO:0000256" key="7">
    <source>
        <dbReference type="ARBA" id="ARBA00023004"/>
    </source>
</evidence>
<evidence type="ECO:0000256" key="5">
    <source>
        <dbReference type="ARBA" id="ARBA00022827"/>
    </source>
</evidence>
<keyword evidence="13" id="KW-1185">Reference proteome</keyword>
<dbReference type="InterPro" id="IPR039261">
    <property type="entry name" value="FNR_nucleotide-bd"/>
</dbReference>
<dbReference type="InterPro" id="IPR014260">
    <property type="entry name" value="Sulphite_reductase_B"/>
</dbReference>
<dbReference type="NCBIfam" id="TIGR02911">
    <property type="entry name" value="sulfite_red_B"/>
    <property type="match status" value="1"/>
</dbReference>
<dbReference type="EMBL" id="JBHTOP010000002">
    <property type="protein sequence ID" value="MFD1670803.1"/>
    <property type="molecule type" value="Genomic_DNA"/>
</dbReference>
<dbReference type="Pfam" id="PF10418">
    <property type="entry name" value="DHODB_Fe-S_bind"/>
    <property type="match status" value="1"/>
</dbReference>
<comment type="cofactor">
    <cofactor evidence="9">
        <name>[2Fe-2S] cluster</name>
        <dbReference type="ChEBI" id="CHEBI:190135"/>
    </cofactor>
</comment>
<dbReference type="Proteomes" id="UP001597267">
    <property type="component" value="Unassembled WGS sequence"/>
</dbReference>
<dbReference type="RefSeq" id="WP_125712681.1">
    <property type="nucleotide sequence ID" value="NZ_JBHTOP010000002.1"/>
</dbReference>
<dbReference type="InterPro" id="IPR019480">
    <property type="entry name" value="Dihydroorotate_DH_Fe-S-bd"/>
</dbReference>
<keyword evidence="4" id="KW-0479">Metal-binding</keyword>
<keyword evidence="7" id="KW-0408">Iron</keyword>
<name>A0ABW4J581_9LACO</name>
<evidence type="ECO:0000313" key="13">
    <source>
        <dbReference type="Proteomes" id="UP001597267"/>
    </source>
</evidence>
<dbReference type="SUPFAM" id="SSF63380">
    <property type="entry name" value="Riboflavin synthase domain-like"/>
    <property type="match status" value="1"/>
</dbReference>
<feature type="domain" description="Dihydroorotate dehydrogenase electron transfer subunit iron-sulphur cluster binding" evidence="11">
    <location>
        <begin position="225"/>
        <end position="255"/>
    </location>
</feature>
<evidence type="ECO:0000256" key="1">
    <source>
        <dbReference type="ARBA" id="ARBA00022448"/>
    </source>
</evidence>
<sequence>MENIMLPKPHKILAVLKETNAEYTFRVAYNQPIDYNQFFQLSIPKVGEAPISVSGKGQGYVDFTIRKIGRLTEGIFGLQKDDTLFMRGPYGNSFPVADFENKNLVVIAGGTGIAPVRPLLNHFVQHPEICQNVYFMAGFKNLDAVIYADELPKFASAFQTTYCLDTEAAPGFRQGFVTEYIQNVPFADFDDYNIAIVGPPIMMAAAAKACLQEGAAPEKIWVSFERRMSCAIGKCGHCKINDTYVCLDGPVFNYTKARNLFD</sequence>
<organism evidence="12 13">
    <name type="scientific">Agrilactobacillus yilanensis</name>
    <dbReference type="NCBI Taxonomy" id="2485997"/>
    <lineage>
        <taxon>Bacteria</taxon>
        <taxon>Bacillati</taxon>
        <taxon>Bacillota</taxon>
        <taxon>Bacilli</taxon>
        <taxon>Lactobacillales</taxon>
        <taxon>Lactobacillaceae</taxon>
        <taxon>Agrilactobacillus</taxon>
    </lineage>
</organism>
<dbReference type="InterPro" id="IPR017938">
    <property type="entry name" value="Riboflavin_synthase-like_b-brl"/>
</dbReference>
<dbReference type="PANTHER" id="PTHR43513:SF1">
    <property type="entry name" value="ANAEROBIC SULFITE REDUCTASE SUBUNIT B"/>
    <property type="match status" value="1"/>
</dbReference>
<keyword evidence="2" id="KW-0285">Flavoprotein</keyword>
<dbReference type="InterPro" id="IPR050353">
    <property type="entry name" value="PyrK_electron_transfer"/>
</dbReference>
<gene>
    <name evidence="12" type="primary">asrB</name>
    <name evidence="12" type="ORF">ACFQ5M_01695</name>
</gene>
<dbReference type="PANTHER" id="PTHR43513">
    <property type="entry name" value="DIHYDROOROTATE DEHYDROGENASE B (NAD(+)), ELECTRON TRANSFER SUBUNIT"/>
    <property type="match status" value="1"/>
</dbReference>
<keyword evidence="8" id="KW-0411">Iron-sulfur</keyword>
<accession>A0ABW4J581</accession>
<dbReference type="Gene3D" id="2.10.240.10">
    <property type="entry name" value="Dihydroorotate dehydrogenase, electron transfer subunit"/>
    <property type="match status" value="1"/>
</dbReference>
<dbReference type="CDD" id="cd06221">
    <property type="entry name" value="sulfite_reductase_like"/>
    <property type="match status" value="1"/>
</dbReference>
<keyword evidence="5" id="KW-0274">FAD</keyword>
<proteinExistence type="predicted"/>
<dbReference type="InterPro" id="IPR001433">
    <property type="entry name" value="OxRdtase_FAD/NAD-bd"/>
</dbReference>
<evidence type="ECO:0000256" key="6">
    <source>
        <dbReference type="ARBA" id="ARBA00022982"/>
    </source>
</evidence>
<protein>
    <submittedName>
        <fullName evidence="12">Anaerobic sulfite reductase subunit AsrB</fullName>
    </submittedName>
</protein>
<evidence type="ECO:0000256" key="3">
    <source>
        <dbReference type="ARBA" id="ARBA00022714"/>
    </source>
</evidence>
<keyword evidence="1" id="KW-0813">Transport</keyword>
<dbReference type="Gene3D" id="2.40.30.10">
    <property type="entry name" value="Translation factors"/>
    <property type="match status" value="1"/>
</dbReference>
<reference evidence="13" key="1">
    <citation type="journal article" date="2019" name="Int. J. Syst. Evol. Microbiol.">
        <title>The Global Catalogue of Microorganisms (GCM) 10K type strain sequencing project: providing services to taxonomists for standard genome sequencing and annotation.</title>
        <authorList>
            <consortium name="The Broad Institute Genomics Platform"/>
            <consortium name="The Broad Institute Genome Sequencing Center for Infectious Disease"/>
            <person name="Wu L."/>
            <person name="Ma J."/>
        </authorList>
    </citation>
    <scope>NUCLEOTIDE SEQUENCE [LARGE SCALE GENOMIC DNA]</scope>
    <source>
        <strain evidence="13">CCM 8896</strain>
    </source>
</reference>
<comment type="caution">
    <text evidence="12">The sequence shown here is derived from an EMBL/GenBank/DDBJ whole genome shotgun (WGS) entry which is preliminary data.</text>
</comment>
<evidence type="ECO:0000259" key="11">
    <source>
        <dbReference type="Pfam" id="PF10418"/>
    </source>
</evidence>
<keyword evidence="6" id="KW-0249">Electron transport</keyword>
<dbReference type="Pfam" id="PF00175">
    <property type="entry name" value="NAD_binding_1"/>
    <property type="match status" value="1"/>
</dbReference>
<dbReference type="Gene3D" id="3.40.50.80">
    <property type="entry name" value="Nucleotide-binding domain of ferredoxin-NADP reductase (FNR) module"/>
    <property type="match status" value="1"/>
</dbReference>
<keyword evidence="3" id="KW-0001">2Fe-2S</keyword>
<dbReference type="SUPFAM" id="SSF52343">
    <property type="entry name" value="Ferredoxin reductase-like, C-terminal NADP-linked domain"/>
    <property type="match status" value="1"/>
</dbReference>
<evidence type="ECO:0000256" key="8">
    <source>
        <dbReference type="ARBA" id="ARBA00023014"/>
    </source>
</evidence>
<evidence type="ECO:0000256" key="9">
    <source>
        <dbReference type="ARBA" id="ARBA00034078"/>
    </source>
</evidence>
<evidence type="ECO:0000313" key="12">
    <source>
        <dbReference type="EMBL" id="MFD1670803.1"/>
    </source>
</evidence>
<evidence type="ECO:0000259" key="10">
    <source>
        <dbReference type="Pfam" id="PF00175"/>
    </source>
</evidence>
<evidence type="ECO:0000256" key="2">
    <source>
        <dbReference type="ARBA" id="ARBA00022630"/>
    </source>
</evidence>
<dbReference type="PIRSF" id="PIRSF006816">
    <property type="entry name" value="Cyc3_hyd_g"/>
    <property type="match status" value="1"/>
</dbReference>
<dbReference type="InterPro" id="IPR037117">
    <property type="entry name" value="Dihydroorotate_DH_ele_sf"/>
</dbReference>
<dbReference type="InterPro" id="IPR012165">
    <property type="entry name" value="Cyt_c3_hydrogenase_gsu"/>
</dbReference>
<feature type="domain" description="Oxidoreductase FAD/NAD(P)-binding" evidence="10">
    <location>
        <begin position="107"/>
        <end position="207"/>
    </location>
</feature>